<evidence type="ECO:0000256" key="1">
    <source>
        <dbReference type="ARBA" id="ARBA00023015"/>
    </source>
</evidence>
<name>A0A0B2SG09_GLYSO</name>
<organism evidence="6">
    <name type="scientific">Glycine soja</name>
    <name type="common">Wild soybean</name>
    <dbReference type="NCBI Taxonomy" id="3848"/>
    <lineage>
        <taxon>Eukaryota</taxon>
        <taxon>Viridiplantae</taxon>
        <taxon>Streptophyta</taxon>
        <taxon>Embryophyta</taxon>
        <taxon>Tracheophyta</taxon>
        <taxon>Spermatophyta</taxon>
        <taxon>Magnoliopsida</taxon>
        <taxon>eudicotyledons</taxon>
        <taxon>Gunneridae</taxon>
        <taxon>Pentapetalae</taxon>
        <taxon>rosids</taxon>
        <taxon>fabids</taxon>
        <taxon>Fabales</taxon>
        <taxon>Fabaceae</taxon>
        <taxon>Papilionoideae</taxon>
        <taxon>50 kb inversion clade</taxon>
        <taxon>NPAAA clade</taxon>
        <taxon>indigoferoid/millettioid clade</taxon>
        <taxon>Phaseoleae</taxon>
        <taxon>Glycine</taxon>
        <taxon>Glycine subgen. Soja</taxon>
    </lineage>
</organism>
<evidence type="ECO:0000259" key="5">
    <source>
        <dbReference type="PROSITE" id="PS51742"/>
    </source>
</evidence>
<dbReference type="Pfam" id="PF03479">
    <property type="entry name" value="PCC"/>
    <property type="match status" value="1"/>
</dbReference>
<dbReference type="PANTHER" id="PTHR31100">
    <property type="entry name" value="AT-HOOK MOTIF NUCLEAR-LOCALIZED PROTEIN 15"/>
    <property type="match status" value="1"/>
</dbReference>
<accession>A0A0B2SG09</accession>
<dbReference type="EMBL" id="KN643812">
    <property type="protein sequence ID" value="KHN43728.1"/>
    <property type="molecule type" value="Genomic_DNA"/>
</dbReference>
<dbReference type="InterPro" id="IPR014476">
    <property type="entry name" value="AHL15-29"/>
</dbReference>
<proteinExistence type="predicted"/>
<dbReference type="SUPFAM" id="SSF117856">
    <property type="entry name" value="AF0104/ALDC/Ptd012-like"/>
    <property type="match status" value="1"/>
</dbReference>
<protein>
    <recommendedName>
        <fullName evidence="5">PPC domain-containing protein</fullName>
    </recommendedName>
</protein>
<evidence type="ECO:0000256" key="4">
    <source>
        <dbReference type="ARBA" id="ARBA00023242"/>
    </source>
</evidence>
<keyword evidence="4" id="KW-0539">Nucleus</keyword>
<keyword evidence="2" id="KW-0238">DNA-binding</keyword>
<keyword evidence="3" id="KW-0804">Transcription</keyword>
<dbReference type="GO" id="GO:0003700">
    <property type="term" value="F:DNA-binding transcription factor activity"/>
    <property type="evidence" value="ECO:0007669"/>
    <property type="project" value="TreeGrafter"/>
</dbReference>
<reference evidence="6" key="1">
    <citation type="submission" date="2014-07" db="EMBL/GenBank/DDBJ databases">
        <title>Identification of a novel salt tolerance gene in wild soybean by whole-genome sequencing.</title>
        <authorList>
            <person name="Lam H.-M."/>
            <person name="Qi X."/>
            <person name="Li M.-W."/>
            <person name="Liu X."/>
            <person name="Xie M."/>
            <person name="Ni M."/>
            <person name="Xu X."/>
        </authorList>
    </citation>
    <scope>NUCLEOTIDE SEQUENCE [LARGE SCALE GENOMIC DNA]</scope>
    <source>
        <tissue evidence="6">Root</tissue>
    </source>
</reference>
<dbReference type="InterPro" id="IPR005175">
    <property type="entry name" value="PPC_dom"/>
</dbReference>
<dbReference type="PANTHER" id="PTHR31100:SF63">
    <property type="entry name" value="AT-HOOK MOTIF NUCLEAR-LOCALIZED PROTEIN"/>
    <property type="match status" value="1"/>
</dbReference>
<gene>
    <name evidence="6" type="ORF">glysoja_047341</name>
</gene>
<feature type="domain" description="PPC" evidence="5">
    <location>
        <begin position="44"/>
        <end position="176"/>
    </location>
</feature>
<dbReference type="GO" id="GO:0003680">
    <property type="term" value="F:minor groove of adenine-thymine-rich DNA binding"/>
    <property type="evidence" value="ECO:0007669"/>
    <property type="project" value="InterPro"/>
</dbReference>
<dbReference type="Proteomes" id="UP000053555">
    <property type="component" value="Unassembled WGS sequence"/>
</dbReference>
<evidence type="ECO:0000256" key="3">
    <source>
        <dbReference type="ARBA" id="ARBA00023163"/>
    </source>
</evidence>
<dbReference type="Gene3D" id="3.30.1330.80">
    <property type="entry name" value="Hypothetical protein, similar to alpha- acetolactate decarboxylase, domain 2"/>
    <property type="match status" value="1"/>
</dbReference>
<dbReference type="AlphaFoldDB" id="A0A0B2SG09"/>
<dbReference type="PROSITE" id="PS51742">
    <property type="entry name" value="PPC"/>
    <property type="match status" value="1"/>
</dbReference>
<keyword evidence="1" id="KW-0805">Transcription regulation</keyword>
<evidence type="ECO:0000256" key="2">
    <source>
        <dbReference type="ARBA" id="ARBA00023125"/>
    </source>
</evidence>
<evidence type="ECO:0000313" key="6">
    <source>
        <dbReference type="EMBL" id="KHN43728.1"/>
    </source>
</evidence>
<sequence>MSTPSNICHHQSVFHGPNFKIVSRPNGSKNKPKPTSLSVGQPIELSVKLVTINIVLGRDVMEKILDVARRDHVSLTILNASGMIKNVIVCNLPQGAPTLLIGPLTLLSLITFYLYNNQYTLHLGATPPPPFSFSIKLCTSHGQVFDGLIGGSIIVGDNVSLMVSTLKKNPIFQIYF</sequence>
<dbReference type="GO" id="GO:0005634">
    <property type="term" value="C:nucleus"/>
    <property type="evidence" value="ECO:0007669"/>
    <property type="project" value="TreeGrafter"/>
</dbReference>